<reference evidence="3" key="1">
    <citation type="submission" date="2018-12" db="EMBL/GenBank/DDBJ databases">
        <title>Maribacter lutimaris sp. nov., isolated from marine sediment.</title>
        <authorList>
            <person name="Kim K.K."/>
        </authorList>
    </citation>
    <scope>NUCLEOTIDE SEQUENCE [LARGE SCALE GENOMIC DNA]</scope>
    <source>
        <strain evidence="3">PoM-212</strain>
    </source>
</reference>
<evidence type="ECO:0000313" key="3">
    <source>
        <dbReference type="Proteomes" id="UP000286990"/>
    </source>
</evidence>
<accession>A0A3R8Q0E8</accession>
<organism evidence="2 3">
    <name type="scientific">Maribacter algicola</name>
    <dbReference type="NCBI Taxonomy" id="2498892"/>
    <lineage>
        <taxon>Bacteria</taxon>
        <taxon>Pseudomonadati</taxon>
        <taxon>Bacteroidota</taxon>
        <taxon>Flavobacteriia</taxon>
        <taxon>Flavobacteriales</taxon>
        <taxon>Flavobacteriaceae</taxon>
        <taxon>Maribacter</taxon>
    </lineage>
</organism>
<dbReference type="EMBL" id="QUSX01000001">
    <property type="protein sequence ID" value="RRQ49680.1"/>
    <property type="molecule type" value="Genomic_DNA"/>
</dbReference>
<dbReference type="RefSeq" id="WP_125221499.1">
    <property type="nucleotide sequence ID" value="NZ_QUSX01000001.1"/>
</dbReference>
<keyword evidence="1" id="KW-1133">Transmembrane helix</keyword>
<evidence type="ECO:0000313" key="2">
    <source>
        <dbReference type="EMBL" id="RRQ49680.1"/>
    </source>
</evidence>
<name>A0A3R8Q0E8_9FLAO</name>
<sequence>MKTSSVLIVLLLMNSGFLAGVLGTQLLGFLNPYIVGGAELFLGIAYYAHTVIRDVRNCFDVDFKL</sequence>
<proteinExistence type="predicted"/>
<comment type="caution">
    <text evidence="2">The sequence shown here is derived from an EMBL/GenBank/DDBJ whole genome shotgun (WGS) entry which is preliminary data.</text>
</comment>
<protein>
    <submittedName>
        <fullName evidence="2">Uncharacterized protein</fullName>
    </submittedName>
</protein>
<keyword evidence="1" id="KW-0472">Membrane</keyword>
<feature type="transmembrane region" description="Helical" evidence="1">
    <location>
        <begin position="29"/>
        <end position="48"/>
    </location>
</feature>
<keyword evidence="3" id="KW-1185">Reference proteome</keyword>
<dbReference type="Proteomes" id="UP000286990">
    <property type="component" value="Unassembled WGS sequence"/>
</dbReference>
<gene>
    <name evidence="2" type="ORF">DZC72_03560</name>
</gene>
<keyword evidence="1" id="KW-0812">Transmembrane</keyword>
<dbReference type="OrthoDB" id="1447907at2"/>
<evidence type="ECO:0000256" key="1">
    <source>
        <dbReference type="SAM" id="Phobius"/>
    </source>
</evidence>
<dbReference type="AlphaFoldDB" id="A0A3R8Q0E8"/>